<evidence type="ECO:0000259" key="17">
    <source>
        <dbReference type="PROSITE" id="PS50999"/>
    </source>
</evidence>
<keyword evidence="5" id="KW-1003">Cell membrane</keyword>
<evidence type="ECO:0000256" key="14">
    <source>
        <dbReference type="SAM" id="MobiDB-lite"/>
    </source>
</evidence>
<comment type="caution">
    <text evidence="18">The sequence shown here is derived from an EMBL/GenBank/DDBJ whole genome shotgun (WGS) entry which is preliminary data.</text>
</comment>
<dbReference type="CDD" id="cd04212">
    <property type="entry name" value="CuRO_UO_II"/>
    <property type="match status" value="1"/>
</dbReference>
<organism evidence="18 19">
    <name type="scientific">Paenibacillus antarcticus</name>
    <dbReference type="NCBI Taxonomy" id="253703"/>
    <lineage>
        <taxon>Bacteria</taxon>
        <taxon>Bacillati</taxon>
        <taxon>Bacillota</taxon>
        <taxon>Bacilli</taxon>
        <taxon>Bacillales</taxon>
        <taxon>Paenibacillaceae</taxon>
        <taxon>Paenibacillus</taxon>
    </lineage>
</organism>
<dbReference type="GO" id="GO:0009486">
    <property type="term" value="F:cytochrome bo3 ubiquinol oxidase activity"/>
    <property type="evidence" value="ECO:0007669"/>
    <property type="project" value="InterPro"/>
</dbReference>
<keyword evidence="8" id="KW-0732">Signal</keyword>
<feature type="compositionally biased region" description="Basic and acidic residues" evidence="14">
    <location>
        <begin position="332"/>
        <end position="341"/>
    </location>
</feature>
<feature type="region of interest" description="Disordered" evidence="14">
    <location>
        <begin position="266"/>
        <end position="341"/>
    </location>
</feature>
<evidence type="ECO:0000256" key="9">
    <source>
        <dbReference type="ARBA" id="ARBA00022982"/>
    </source>
</evidence>
<dbReference type="Pfam" id="PF02790">
    <property type="entry name" value="COX2_TM"/>
    <property type="match status" value="1"/>
</dbReference>
<dbReference type="InterPro" id="IPR036257">
    <property type="entry name" value="Cyt_c_oxidase_su2_TM_sf"/>
</dbReference>
<evidence type="ECO:0000256" key="4">
    <source>
        <dbReference type="ARBA" id="ARBA00022448"/>
    </source>
</evidence>
<dbReference type="NCBIfam" id="TIGR01432">
    <property type="entry name" value="QOXA"/>
    <property type="match status" value="1"/>
</dbReference>
<evidence type="ECO:0000256" key="10">
    <source>
        <dbReference type="ARBA" id="ARBA00022989"/>
    </source>
</evidence>
<evidence type="ECO:0000256" key="6">
    <source>
        <dbReference type="ARBA" id="ARBA00022660"/>
    </source>
</evidence>
<keyword evidence="9" id="KW-0249">Electron transport</keyword>
<dbReference type="SUPFAM" id="SSF81464">
    <property type="entry name" value="Cytochrome c oxidase subunit II-like, transmembrane region"/>
    <property type="match status" value="1"/>
</dbReference>
<dbReference type="OrthoDB" id="9783445at2"/>
<protein>
    <recommendedName>
        <fullName evidence="13">Quinol oxidase polypeptide II</fullName>
    </recommendedName>
</protein>
<evidence type="ECO:0000256" key="12">
    <source>
        <dbReference type="ARBA" id="ARBA00023136"/>
    </source>
</evidence>
<dbReference type="InterPro" id="IPR008972">
    <property type="entry name" value="Cupredoxin"/>
</dbReference>
<evidence type="ECO:0000256" key="5">
    <source>
        <dbReference type="ARBA" id="ARBA00022475"/>
    </source>
</evidence>
<keyword evidence="4" id="KW-0813">Transport</keyword>
<dbReference type="Gene3D" id="2.60.40.420">
    <property type="entry name" value="Cupredoxins - blue copper proteins"/>
    <property type="match status" value="1"/>
</dbReference>
<evidence type="ECO:0000256" key="15">
    <source>
        <dbReference type="SAM" id="Phobius"/>
    </source>
</evidence>
<keyword evidence="12 15" id="KW-0472">Membrane</keyword>
<dbReference type="GO" id="GO:0042773">
    <property type="term" value="P:ATP synthesis coupled electron transport"/>
    <property type="evidence" value="ECO:0007669"/>
    <property type="project" value="TreeGrafter"/>
</dbReference>
<evidence type="ECO:0000313" key="19">
    <source>
        <dbReference type="Proteomes" id="UP000077355"/>
    </source>
</evidence>
<dbReference type="GO" id="GO:0005507">
    <property type="term" value="F:copper ion binding"/>
    <property type="evidence" value="ECO:0007669"/>
    <property type="project" value="InterPro"/>
</dbReference>
<feature type="compositionally biased region" description="Basic and acidic residues" evidence="14">
    <location>
        <begin position="274"/>
        <end position="298"/>
    </location>
</feature>
<dbReference type="InterPro" id="IPR034227">
    <property type="entry name" value="CuRO_UO_II"/>
</dbReference>
<keyword evidence="10 15" id="KW-1133">Transmembrane helix</keyword>
<evidence type="ECO:0000256" key="11">
    <source>
        <dbReference type="ARBA" id="ARBA00023002"/>
    </source>
</evidence>
<dbReference type="InterPro" id="IPR011759">
    <property type="entry name" value="Cyt_c_oxidase_su2_TM_dom"/>
</dbReference>
<dbReference type="EMBL" id="LVJI01000024">
    <property type="protein sequence ID" value="OAB43806.1"/>
    <property type="molecule type" value="Genomic_DNA"/>
</dbReference>
<dbReference type="PANTHER" id="PTHR22888">
    <property type="entry name" value="CYTOCHROME C OXIDASE, SUBUNIT II"/>
    <property type="match status" value="1"/>
</dbReference>
<dbReference type="PROSITE" id="PS50999">
    <property type="entry name" value="COX2_TM"/>
    <property type="match status" value="1"/>
</dbReference>
<keyword evidence="19" id="KW-1185">Reference proteome</keyword>
<evidence type="ECO:0000259" key="16">
    <source>
        <dbReference type="PROSITE" id="PS50857"/>
    </source>
</evidence>
<dbReference type="GO" id="GO:0004129">
    <property type="term" value="F:cytochrome-c oxidase activity"/>
    <property type="evidence" value="ECO:0007669"/>
    <property type="project" value="InterPro"/>
</dbReference>
<dbReference type="PROSITE" id="PS50857">
    <property type="entry name" value="COX2_CUA"/>
    <property type="match status" value="1"/>
</dbReference>
<dbReference type="InterPro" id="IPR002429">
    <property type="entry name" value="CcO_II-like_C"/>
</dbReference>
<evidence type="ECO:0000256" key="2">
    <source>
        <dbReference type="ARBA" id="ARBA00004651"/>
    </source>
</evidence>
<feature type="transmembrane region" description="Helical" evidence="15">
    <location>
        <begin position="42"/>
        <end position="64"/>
    </location>
</feature>
<dbReference type="AlphaFoldDB" id="A0A162K6P6"/>
<evidence type="ECO:0000256" key="3">
    <source>
        <dbReference type="ARBA" id="ARBA00007866"/>
    </source>
</evidence>
<dbReference type="RefSeq" id="WP_068650977.1">
    <property type="nucleotide sequence ID" value="NZ_CP043611.1"/>
</dbReference>
<feature type="transmembrane region" description="Helical" evidence="15">
    <location>
        <begin position="85"/>
        <end position="104"/>
    </location>
</feature>
<accession>A0A162K6P6</accession>
<evidence type="ECO:0000256" key="13">
    <source>
        <dbReference type="ARBA" id="ARBA00033219"/>
    </source>
</evidence>
<dbReference type="GO" id="GO:0005886">
    <property type="term" value="C:plasma membrane"/>
    <property type="evidence" value="ECO:0007669"/>
    <property type="project" value="UniProtKB-SubCell"/>
</dbReference>
<dbReference type="Gene3D" id="1.10.287.90">
    <property type="match status" value="1"/>
</dbReference>
<name>A0A162K6P6_9BACL</name>
<comment type="catalytic activity">
    <reaction evidence="1">
        <text>2 a quinol + O2 = 2 a quinone + 2 H2O</text>
        <dbReference type="Rhea" id="RHEA:55376"/>
        <dbReference type="ChEBI" id="CHEBI:15377"/>
        <dbReference type="ChEBI" id="CHEBI:15379"/>
        <dbReference type="ChEBI" id="CHEBI:24646"/>
        <dbReference type="ChEBI" id="CHEBI:132124"/>
    </reaction>
</comment>
<feature type="domain" description="Cytochrome oxidase subunit II transmembrane region profile" evidence="17">
    <location>
        <begin position="18"/>
        <end position="116"/>
    </location>
</feature>
<evidence type="ECO:0000256" key="7">
    <source>
        <dbReference type="ARBA" id="ARBA00022692"/>
    </source>
</evidence>
<dbReference type="GO" id="GO:0016682">
    <property type="term" value="F:oxidoreductase activity, acting on diphenols and related substances as donors, oxygen as acceptor"/>
    <property type="evidence" value="ECO:0007669"/>
    <property type="project" value="InterPro"/>
</dbReference>
<dbReference type="InterPro" id="IPR006332">
    <property type="entry name" value="QoxA"/>
</dbReference>
<gene>
    <name evidence="18" type="ORF">PBAT_16370</name>
</gene>
<feature type="domain" description="Cytochrome oxidase subunit II copper A binding" evidence="16">
    <location>
        <begin position="122"/>
        <end position="234"/>
    </location>
</feature>
<comment type="subcellular location">
    <subcellularLocation>
        <location evidence="2">Cell membrane</location>
        <topology evidence="2">Multi-pass membrane protein</topology>
    </subcellularLocation>
</comment>
<evidence type="ECO:0000256" key="8">
    <source>
        <dbReference type="ARBA" id="ARBA00022729"/>
    </source>
</evidence>
<evidence type="ECO:0000256" key="1">
    <source>
        <dbReference type="ARBA" id="ARBA00000725"/>
    </source>
</evidence>
<reference evidence="18 19" key="1">
    <citation type="submission" date="2016-03" db="EMBL/GenBank/DDBJ databases">
        <title>Draft genome sequence of Paenibacillus antarcticus CECT 5836.</title>
        <authorList>
            <person name="Shin S.-K."/>
            <person name="Yi H."/>
        </authorList>
    </citation>
    <scope>NUCLEOTIDE SEQUENCE [LARGE SCALE GENOMIC DNA]</scope>
    <source>
        <strain evidence="18 19">CECT 5836</strain>
    </source>
</reference>
<dbReference type="Proteomes" id="UP000077355">
    <property type="component" value="Unassembled WGS sequence"/>
</dbReference>
<comment type="similarity">
    <text evidence="3">Belongs to the cytochrome c oxidase subunit 2 family.</text>
</comment>
<dbReference type="PROSITE" id="PS51257">
    <property type="entry name" value="PROKAR_LIPOPROTEIN"/>
    <property type="match status" value="1"/>
</dbReference>
<sequence length="341" mass="37715">MKKRGSLLVLFMSLVLLLSGCSSITVLDPKGPAARTLSDTILFSIAMMAGVLLVVYVLYVVFLVKYRGSKTKDDYMPPHEEGNKWLEAIWITIPIIIVAVLSVVTVQSTSTVEKVAAGYEDQKPLVVYASSSNWKWHFSYPEEGIETVNYLNIPVNRPIELRLYSFGPITSLWIPQLAGQKYAMSDMVNTLNLVADEQGSYLGRNSNFSGQGTAHMEFETLAMSPGAYSEWVEEVKTTASALDETEFKSLLATSYVGRKTFSSTHLTFSPAPGDHSDHMKHTDMENGNKEHQENKAEHPVPANPEETKFDAVPNVNPNEPLPQSPAEDSNSDIDHTSHDGK</sequence>
<keyword evidence="6" id="KW-0679">Respiratory chain</keyword>
<proteinExistence type="inferred from homology"/>
<keyword evidence="11" id="KW-0560">Oxidoreductase</keyword>
<evidence type="ECO:0000313" key="18">
    <source>
        <dbReference type="EMBL" id="OAB43806.1"/>
    </source>
</evidence>
<dbReference type="PANTHER" id="PTHR22888:SF18">
    <property type="entry name" value="CYTOCHROME BO(3) UBIQUINOL OXIDASE SUBUNIT 2"/>
    <property type="match status" value="1"/>
</dbReference>
<keyword evidence="7 15" id="KW-0812">Transmembrane</keyword>
<dbReference type="InterPro" id="IPR045187">
    <property type="entry name" value="CcO_II"/>
</dbReference>
<dbReference type="SUPFAM" id="SSF49503">
    <property type="entry name" value="Cupredoxins"/>
    <property type="match status" value="1"/>
</dbReference>